<evidence type="ECO:0000256" key="1">
    <source>
        <dbReference type="SAM" id="MobiDB-lite"/>
    </source>
</evidence>
<dbReference type="Proteomes" id="UP000738325">
    <property type="component" value="Unassembled WGS sequence"/>
</dbReference>
<feature type="compositionally biased region" description="Polar residues" evidence="1">
    <location>
        <begin position="242"/>
        <end position="262"/>
    </location>
</feature>
<feature type="region of interest" description="Disordered" evidence="1">
    <location>
        <begin position="236"/>
        <end position="284"/>
    </location>
</feature>
<dbReference type="AlphaFoldDB" id="A0A9P6RQ18"/>
<name>A0A9P6RQ18_9FUNG</name>
<feature type="region of interest" description="Disordered" evidence="1">
    <location>
        <begin position="1"/>
        <end position="21"/>
    </location>
</feature>
<keyword evidence="3" id="KW-1185">Reference proteome</keyword>
<feature type="compositionally biased region" description="Low complexity" evidence="1">
    <location>
        <begin position="484"/>
        <end position="499"/>
    </location>
</feature>
<comment type="caution">
    <text evidence="2">The sequence shown here is derived from an EMBL/GenBank/DDBJ whole genome shotgun (WGS) entry which is preliminary data.</text>
</comment>
<evidence type="ECO:0000313" key="3">
    <source>
        <dbReference type="Proteomes" id="UP000738325"/>
    </source>
</evidence>
<feature type="compositionally biased region" description="Acidic residues" evidence="1">
    <location>
        <begin position="78"/>
        <end position="94"/>
    </location>
</feature>
<accession>A0A9P6RQ18</accession>
<dbReference type="OrthoDB" id="2438198at2759"/>
<organism evidence="2 3">
    <name type="scientific">Dissophora globulifera</name>
    <dbReference type="NCBI Taxonomy" id="979702"/>
    <lineage>
        <taxon>Eukaryota</taxon>
        <taxon>Fungi</taxon>
        <taxon>Fungi incertae sedis</taxon>
        <taxon>Mucoromycota</taxon>
        <taxon>Mortierellomycotina</taxon>
        <taxon>Mortierellomycetes</taxon>
        <taxon>Mortierellales</taxon>
        <taxon>Mortierellaceae</taxon>
        <taxon>Dissophora</taxon>
    </lineage>
</organism>
<reference evidence="2" key="1">
    <citation type="journal article" date="2020" name="Fungal Divers.">
        <title>Resolving the Mortierellaceae phylogeny through synthesis of multi-gene phylogenetics and phylogenomics.</title>
        <authorList>
            <person name="Vandepol N."/>
            <person name="Liber J."/>
            <person name="Desiro A."/>
            <person name="Na H."/>
            <person name="Kennedy M."/>
            <person name="Barry K."/>
            <person name="Grigoriev I.V."/>
            <person name="Miller A.N."/>
            <person name="O'Donnell K."/>
            <person name="Stajich J.E."/>
            <person name="Bonito G."/>
        </authorList>
    </citation>
    <scope>NUCLEOTIDE SEQUENCE</scope>
    <source>
        <strain evidence="2">REB-010B</strain>
    </source>
</reference>
<sequence>MEAQHVLNPWQHQHQRQQQQKHDMFIIDPPDSFPLTAAETQSFDDFFQDHKKVLYQSQLLLQQLQQQQHQRQQKDHDDDPQDDQTEGDDDEETDSQGTAWSRLGMDSPLNHSSSTLADSTTLVFMTDDGPEGDVLEGLVQTLQSEVKDTRATVHELESRLNVAEHSNRRIVDELMTLLADAEETLRNAEKSNIDGSSTSDQKRDTATDEDSNIMYNRICVALQTLIDEAQLALQKNPEAKQDSSSTIGEGSTSPVNDTSALSSIAGHDAASSTAKNKTPLPLDEHRTMSVSMLIDRTQDGNRPEHDLARRPSPKKSLTLLNVVKIQDDALDAHQLASLSPTSFYSAKDDVSRIYWKQKHEEQHDRYRNSCHRLTLELEGRFHGLATDSDDSDASFSSQPHWRSGALSSVWSSMPSTPTISTQPLQGILRTSKRDGKERLKKKRQVQFLNADVPETTRQDAAVSASPHHQQQQQQDSPTKQAQYTSRSVGSGRSRSVGSTRSKGAVMQLYGLWQQTWLRSRIMHVITGSVEIVIIIWVVIKASRLTLTWFGVQPATVNQWITFIYGHRNTSGFSAKDIYAKIRKDGLRMRNITAWSQKEPEALIVDMVAGAVATTGLISPRLVYGPAKRVMAHAATGVALAFISDGARRLVRKL</sequence>
<proteinExistence type="predicted"/>
<dbReference type="EMBL" id="JAAAIP010000184">
    <property type="protein sequence ID" value="KAG0323595.1"/>
    <property type="molecule type" value="Genomic_DNA"/>
</dbReference>
<feature type="region of interest" description="Disordered" evidence="1">
    <location>
        <begin position="412"/>
        <end position="499"/>
    </location>
</feature>
<evidence type="ECO:0000313" key="2">
    <source>
        <dbReference type="EMBL" id="KAG0323595.1"/>
    </source>
</evidence>
<feature type="region of interest" description="Disordered" evidence="1">
    <location>
        <begin position="64"/>
        <end position="114"/>
    </location>
</feature>
<protein>
    <submittedName>
        <fullName evidence="2">Uncharacterized protein</fullName>
    </submittedName>
</protein>
<feature type="compositionally biased region" description="Polar residues" evidence="1">
    <location>
        <begin position="412"/>
        <end position="424"/>
    </location>
</feature>
<gene>
    <name evidence="2" type="ORF">BGZ99_002691</name>
</gene>
<feature type="region of interest" description="Disordered" evidence="1">
    <location>
        <begin position="188"/>
        <end position="209"/>
    </location>
</feature>